<proteinExistence type="inferred from homology"/>
<gene>
    <name evidence="6" type="primary">bepF</name>
    <name evidence="6" type="ORF">Pan265_09410</name>
</gene>
<dbReference type="Pfam" id="PF25954">
    <property type="entry name" value="Beta-barrel_RND_2"/>
    <property type="match status" value="1"/>
</dbReference>
<feature type="domain" description="Multidrug resistance protein MdtA-like C-terminal permuted SH3" evidence="4">
    <location>
        <begin position="300"/>
        <end position="357"/>
    </location>
</feature>
<dbReference type="PANTHER" id="PTHR30469:SF20">
    <property type="entry name" value="EFFLUX RND TRANSPORTER PERIPLASMIC ADAPTOR SUBUNIT"/>
    <property type="match status" value="1"/>
</dbReference>
<dbReference type="Proteomes" id="UP000320386">
    <property type="component" value="Chromosome"/>
</dbReference>
<keyword evidence="2" id="KW-0175">Coiled coil</keyword>
<protein>
    <submittedName>
        <fullName evidence="6">Efflux pump periplasmic linker BepF</fullName>
    </submittedName>
</protein>
<evidence type="ECO:0000313" key="7">
    <source>
        <dbReference type="Proteomes" id="UP000320386"/>
    </source>
</evidence>
<dbReference type="Gene3D" id="2.40.30.170">
    <property type="match status" value="1"/>
</dbReference>
<dbReference type="NCBIfam" id="TIGR01730">
    <property type="entry name" value="RND_mfp"/>
    <property type="match status" value="1"/>
</dbReference>
<organism evidence="6 7">
    <name type="scientific">Mucisphaera calidilacus</name>
    <dbReference type="NCBI Taxonomy" id="2527982"/>
    <lineage>
        <taxon>Bacteria</taxon>
        <taxon>Pseudomonadati</taxon>
        <taxon>Planctomycetota</taxon>
        <taxon>Phycisphaerae</taxon>
        <taxon>Phycisphaerales</taxon>
        <taxon>Phycisphaeraceae</taxon>
        <taxon>Mucisphaera</taxon>
    </lineage>
</organism>
<evidence type="ECO:0000313" key="6">
    <source>
        <dbReference type="EMBL" id="QDU71094.1"/>
    </source>
</evidence>
<dbReference type="EMBL" id="CP036280">
    <property type="protein sequence ID" value="QDU71094.1"/>
    <property type="molecule type" value="Genomic_DNA"/>
</dbReference>
<feature type="domain" description="CzcB-like barrel-sandwich hybrid" evidence="5">
    <location>
        <begin position="70"/>
        <end position="208"/>
    </location>
</feature>
<dbReference type="GO" id="GO:0015562">
    <property type="term" value="F:efflux transmembrane transporter activity"/>
    <property type="evidence" value="ECO:0007669"/>
    <property type="project" value="TreeGrafter"/>
</dbReference>
<feature type="domain" description="CusB-like beta-barrel" evidence="3">
    <location>
        <begin position="214"/>
        <end position="287"/>
    </location>
</feature>
<dbReference type="Gene3D" id="2.40.420.20">
    <property type="match status" value="1"/>
</dbReference>
<dbReference type="Gene3D" id="1.10.287.470">
    <property type="entry name" value="Helix hairpin bin"/>
    <property type="match status" value="1"/>
</dbReference>
<dbReference type="Pfam" id="PF25967">
    <property type="entry name" value="RND-MFP_C"/>
    <property type="match status" value="1"/>
</dbReference>
<dbReference type="InterPro" id="IPR006143">
    <property type="entry name" value="RND_pump_MFP"/>
</dbReference>
<dbReference type="Pfam" id="PF25973">
    <property type="entry name" value="BSH_CzcB"/>
    <property type="match status" value="1"/>
</dbReference>
<dbReference type="PROSITE" id="PS51257">
    <property type="entry name" value="PROKAR_LIPOPROTEIN"/>
    <property type="match status" value="1"/>
</dbReference>
<sequence>MSYPFRTKKFSGVAAVVTFLGMVVSGCGEQPAVETVPRSVIAVQLQEDDATVEAELPGRASAEQQVEFSFRVTGHLTEYPMRVGQRVRRGELLARLDPRDFRTTVDDYTGQLARAEADAEVARLQYERAQRIRVENSGAISQAIVDERLGAFKQAEAQVLSISAKLDDARNDLIDTELFAPFDGVIVATYVNNYEEVDAKQPVLRLVDPSSIEVTVQVPEQHISKIDLIRSIVCRFDAYPGIDVTAQIHEVGREASSDTRTFPVTLIMAQPEDIVILPGMAARVTFTVDAQAIDEIGGSVIPASAVFSDEQDRAFVWLLDREAGTVSRKQVSPRMPVGDGLSVDGLYPGDWVVTAGVHFLRDNQRVRLMDGEGG</sequence>
<evidence type="ECO:0000259" key="3">
    <source>
        <dbReference type="Pfam" id="PF25954"/>
    </source>
</evidence>
<evidence type="ECO:0000259" key="4">
    <source>
        <dbReference type="Pfam" id="PF25967"/>
    </source>
</evidence>
<dbReference type="Gene3D" id="2.40.50.100">
    <property type="match status" value="1"/>
</dbReference>
<dbReference type="InterPro" id="IPR058627">
    <property type="entry name" value="MdtA-like_C"/>
</dbReference>
<dbReference type="KEGG" id="mcad:Pan265_09410"/>
<dbReference type="InterPro" id="IPR058647">
    <property type="entry name" value="BSH_CzcB-like"/>
</dbReference>
<dbReference type="AlphaFoldDB" id="A0A518BVY9"/>
<dbReference type="SUPFAM" id="SSF111369">
    <property type="entry name" value="HlyD-like secretion proteins"/>
    <property type="match status" value="1"/>
</dbReference>
<reference evidence="6 7" key="1">
    <citation type="submission" date="2019-02" db="EMBL/GenBank/DDBJ databases">
        <title>Deep-cultivation of Planctomycetes and their phenomic and genomic characterization uncovers novel biology.</title>
        <authorList>
            <person name="Wiegand S."/>
            <person name="Jogler M."/>
            <person name="Boedeker C."/>
            <person name="Pinto D."/>
            <person name="Vollmers J."/>
            <person name="Rivas-Marin E."/>
            <person name="Kohn T."/>
            <person name="Peeters S.H."/>
            <person name="Heuer A."/>
            <person name="Rast P."/>
            <person name="Oberbeckmann S."/>
            <person name="Bunk B."/>
            <person name="Jeske O."/>
            <person name="Meyerdierks A."/>
            <person name="Storesund J.E."/>
            <person name="Kallscheuer N."/>
            <person name="Luecker S."/>
            <person name="Lage O.M."/>
            <person name="Pohl T."/>
            <person name="Merkel B.J."/>
            <person name="Hornburger P."/>
            <person name="Mueller R.-W."/>
            <person name="Bruemmer F."/>
            <person name="Labrenz M."/>
            <person name="Spormann A.M."/>
            <person name="Op den Camp H."/>
            <person name="Overmann J."/>
            <person name="Amann R."/>
            <person name="Jetten M.S.M."/>
            <person name="Mascher T."/>
            <person name="Medema M.H."/>
            <person name="Devos D.P."/>
            <person name="Kaster A.-K."/>
            <person name="Ovreas L."/>
            <person name="Rohde M."/>
            <person name="Galperin M.Y."/>
            <person name="Jogler C."/>
        </authorList>
    </citation>
    <scope>NUCLEOTIDE SEQUENCE [LARGE SCALE GENOMIC DNA]</scope>
    <source>
        <strain evidence="6 7">Pan265</strain>
    </source>
</reference>
<dbReference type="PANTHER" id="PTHR30469">
    <property type="entry name" value="MULTIDRUG RESISTANCE PROTEIN MDTA"/>
    <property type="match status" value="1"/>
</dbReference>
<comment type="similarity">
    <text evidence="1">Belongs to the membrane fusion protein (MFP) (TC 8.A.1) family.</text>
</comment>
<evidence type="ECO:0000256" key="2">
    <source>
        <dbReference type="SAM" id="Coils"/>
    </source>
</evidence>
<evidence type="ECO:0000259" key="5">
    <source>
        <dbReference type="Pfam" id="PF25973"/>
    </source>
</evidence>
<dbReference type="GO" id="GO:1990281">
    <property type="term" value="C:efflux pump complex"/>
    <property type="evidence" value="ECO:0007669"/>
    <property type="project" value="TreeGrafter"/>
</dbReference>
<feature type="coiled-coil region" evidence="2">
    <location>
        <begin position="105"/>
        <end position="172"/>
    </location>
</feature>
<name>A0A518BVY9_9BACT</name>
<accession>A0A518BVY9</accession>
<keyword evidence="7" id="KW-1185">Reference proteome</keyword>
<dbReference type="InterPro" id="IPR058792">
    <property type="entry name" value="Beta-barrel_RND_2"/>
</dbReference>
<evidence type="ECO:0000256" key="1">
    <source>
        <dbReference type="ARBA" id="ARBA00009477"/>
    </source>
</evidence>